<reference evidence="3 4" key="1">
    <citation type="submission" date="2024-11" db="EMBL/GenBank/DDBJ databases">
        <title>A near-complete genome assembly of Cinchona calisaya.</title>
        <authorList>
            <person name="Lian D.C."/>
            <person name="Zhao X.W."/>
            <person name="Wei L."/>
        </authorList>
    </citation>
    <scope>NUCLEOTIDE SEQUENCE [LARGE SCALE GENOMIC DNA]</scope>
    <source>
        <tissue evidence="3">Nenye</tissue>
    </source>
</reference>
<protein>
    <recommendedName>
        <fullName evidence="5">PGG domain-containing protein</fullName>
    </recommendedName>
</protein>
<evidence type="ECO:0000256" key="1">
    <source>
        <dbReference type="SAM" id="Phobius"/>
    </source>
</evidence>
<evidence type="ECO:0000256" key="2">
    <source>
        <dbReference type="SAM" id="SignalP"/>
    </source>
</evidence>
<dbReference type="AlphaFoldDB" id="A0ABD2Y385"/>
<evidence type="ECO:0000313" key="4">
    <source>
        <dbReference type="Proteomes" id="UP001630127"/>
    </source>
</evidence>
<name>A0ABD2Y385_9GENT</name>
<feature type="chain" id="PRO_5044741071" description="PGG domain-containing protein" evidence="2">
    <location>
        <begin position="21"/>
        <end position="252"/>
    </location>
</feature>
<feature type="signal peptide" evidence="2">
    <location>
        <begin position="1"/>
        <end position="20"/>
    </location>
</feature>
<comment type="caution">
    <text evidence="3">The sequence shown here is derived from an EMBL/GenBank/DDBJ whole genome shotgun (WGS) entry which is preliminary data.</text>
</comment>
<evidence type="ECO:0000313" key="3">
    <source>
        <dbReference type="EMBL" id="KAL3501578.1"/>
    </source>
</evidence>
<sequence>MLWLASFYALVGFFASRTSADHEVAIAVAAATGTTGEAGAAAAAALINANNERNEHVVLKVRELLRSLGDVEKLEISVVGRLPQQEMITSNHNTSELINQIALQFCAQFGAVFMGFALNKSLSSCSCAVSVSASAKWIAITVTFTCLTGFVLSLIAVAMSLEENKNSTPPGGPGSPSKRRSIFPVAAKFGFAALASTVIISIGATLPLNTISMVAVTAGAIFLPFLIAFLNVLDHLKLLFHSCLNGFDKYFR</sequence>
<organism evidence="3 4">
    <name type="scientific">Cinchona calisaya</name>
    <dbReference type="NCBI Taxonomy" id="153742"/>
    <lineage>
        <taxon>Eukaryota</taxon>
        <taxon>Viridiplantae</taxon>
        <taxon>Streptophyta</taxon>
        <taxon>Embryophyta</taxon>
        <taxon>Tracheophyta</taxon>
        <taxon>Spermatophyta</taxon>
        <taxon>Magnoliopsida</taxon>
        <taxon>eudicotyledons</taxon>
        <taxon>Gunneridae</taxon>
        <taxon>Pentapetalae</taxon>
        <taxon>asterids</taxon>
        <taxon>lamiids</taxon>
        <taxon>Gentianales</taxon>
        <taxon>Rubiaceae</taxon>
        <taxon>Cinchonoideae</taxon>
        <taxon>Cinchoneae</taxon>
        <taxon>Cinchona</taxon>
    </lineage>
</organism>
<keyword evidence="1" id="KW-1133">Transmembrane helix</keyword>
<dbReference type="Proteomes" id="UP001630127">
    <property type="component" value="Unassembled WGS sequence"/>
</dbReference>
<keyword evidence="4" id="KW-1185">Reference proteome</keyword>
<feature type="transmembrane region" description="Helical" evidence="1">
    <location>
        <begin position="137"/>
        <end position="161"/>
    </location>
</feature>
<feature type="transmembrane region" description="Helical" evidence="1">
    <location>
        <begin position="210"/>
        <end position="233"/>
    </location>
</feature>
<keyword evidence="1" id="KW-0472">Membrane</keyword>
<dbReference type="EMBL" id="JBJUIK010000015">
    <property type="protein sequence ID" value="KAL3501578.1"/>
    <property type="molecule type" value="Genomic_DNA"/>
</dbReference>
<keyword evidence="2" id="KW-0732">Signal</keyword>
<evidence type="ECO:0008006" key="5">
    <source>
        <dbReference type="Google" id="ProtNLM"/>
    </source>
</evidence>
<keyword evidence="1" id="KW-0812">Transmembrane</keyword>
<proteinExistence type="predicted"/>
<accession>A0ABD2Y385</accession>
<gene>
    <name evidence="3" type="ORF">ACH5RR_036027</name>
</gene>
<feature type="transmembrane region" description="Helical" evidence="1">
    <location>
        <begin position="182"/>
        <end position="204"/>
    </location>
</feature>